<name>A0A388KL47_CHABU</name>
<dbReference type="EMBL" id="BFEA01000136">
    <property type="protein sequence ID" value="GBG70774.1"/>
    <property type="molecule type" value="Genomic_DNA"/>
</dbReference>
<sequence length="269" mass="30331">MDKVMKTMEQLTSKPGEMKPSQMDKVDDTKKDDAANVERKVKEPVTASELKSIMDRVLRPTENAQVLPSIQAATNTDGQKATADDDKVDKMFSEVRKDVNDLKLLKYDLVVMKGAFKLLKINEPTRTYTPIVSSSVHPNRYLGALTGLPTSVNGSRSASTRSMPSRSVPSRSKLGRPFPPFPRKGRTRTRPRTAATTPKAKRNINFGLEPMSDNQLLRLHTDLKDLCKMHDIKYKDKPQANPGETFVECPRAWYDKTKNFFLELNTMNS</sequence>
<feature type="compositionally biased region" description="Basic and acidic residues" evidence="1">
    <location>
        <begin position="22"/>
        <end position="43"/>
    </location>
</feature>
<protein>
    <submittedName>
        <fullName evidence="2">Uncharacterized protein</fullName>
    </submittedName>
</protein>
<gene>
    <name evidence="2" type="ORF">CBR_g8072</name>
</gene>
<feature type="region of interest" description="Disordered" evidence="1">
    <location>
        <begin position="147"/>
        <end position="201"/>
    </location>
</feature>
<comment type="caution">
    <text evidence="2">The sequence shown here is derived from an EMBL/GenBank/DDBJ whole genome shotgun (WGS) entry which is preliminary data.</text>
</comment>
<feature type="compositionally biased region" description="Low complexity" evidence="1">
    <location>
        <begin position="159"/>
        <end position="176"/>
    </location>
</feature>
<evidence type="ECO:0000313" key="2">
    <source>
        <dbReference type="EMBL" id="GBG70774.1"/>
    </source>
</evidence>
<accession>A0A388KL47</accession>
<reference evidence="2 3" key="1">
    <citation type="journal article" date="2018" name="Cell">
        <title>The Chara Genome: Secondary Complexity and Implications for Plant Terrestrialization.</title>
        <authorList>
            <person name="Nishiyama T."/>
            <person name="Sakayama H."/>
            <person name="Vries J.D."/>
            <person name="Buschmann H."/>
            <person name="Saint-Marcoux D."/>
            <person name="Ullrich K.K."/>
            <person name="Haas F.B."/>
            <person name="Vanderstraeten L."/>
            <person name="Becker D."/>
            <person name="Lang D."/>
            <person name="Vosolsobe S."/>
            <person name="Rombauts S."/>
            <person name="Wilhelmsson P.K.I."/>
            <person name="Janitza P."/>
            <person name="Kern R."/>
            <person name="Heyl A."/>
            <person name="Rumpler F."/>
            <person name="Villalobos L.I.A.C."/>
            <person name="Clay J.M."/>
            <person name="Skokan R."/>
            <person name="Toyoda A."/>
            <person name="Suzuki Y."/>
            <person name="Kagoshima H."/>
            <person name="Schijlen E."/>
            <person name="Tajeshwar N."/>
            <person name="Catarino B."/>
            <person name="Hetherington A.J."/>
            <person name="Saltykova A."/>
            <person name="Bonnot C."/>
            <person name="Breuninger H."/>
            <person name="Symeonidi A."/>
            <person name="Radhakrishnan G.V."/>
            <person name="Van Nieuwerburgh F."/>
            <person name="Deforce D."/>
            <person name="Chang C."/>
            <person name="Karol K.G."/>
            <person name="Hedrich R."/>
            <person name="Ulvskov P."/>
            <person name="Glockner G."/>
            <person name="Delwiche C.F."/>
            <person name="Petrasek J."/>
            <person name="Van de Peer Y."/>
            <person name="Friml J."/>
            <person name="Beilby M."/>
            <person name="Dolan L."/>
            <person name="Kohara Y."/>
            <person name="Sugano S."/>
            <person name="Fujiyama A."/>
            <person name="Delaux P.-M."/>
            <person name="Quint M."/>
            <person name="TheiBen G."/>
            <person name="Hagemann M."/>
            <person name="Harholt J."/>
            <person name="Dunand C."/>
            <person name="Zachgo S."/>
            <person name="Langdale J."/>
            <person name="Maumus F."/>
            <person name="Straeten D.V.D."/>
            <person name="Gould S.B."/>
            <person name="Rensing S.A."/>
        </authorList>
    </citation>
    <scope>NUCLEOTIDE SEQUENCE [LARGE SCALE GENOMIC DNA]</scope>
    <source>
        <strain evidence="2 3">S276</strain>
    </source>
</reference>
<organism evidence="2 3">
    <name type="scientific">Chara braunii</name>
    <name type="common">Braun's stonewort</name>
    <dbReference type="NCBI Taxonomy" id="69332"/>
    <lineage>
        <taxon>Eukaryota</taxon>
        <taxon>Viridiplantae</taxon>
        <taxon>Streptophyta</taxon>
        <taxon>Charophyceae</taxon>
        <taxon>Charales</taxon>
        <taxon>Characeae</taxon>
        <taxon>Chara</taxon>
    </lineage>
</organism>
<dbReference type="Proteomes" id="UP000265515">
    <property type="component" value="Unassembled WGS sequence"/>
</dbReference>
<keyword evidence="3" id="KW-1185">Reference proteome</keyword>
<proteinExistence type="predicted"/>
<feature type="compositionally biased region" description="Polar residues" evidence="1">
    <location>
        <begin position="148"/>
        <end position="158"/>
    </location>
</feature>
<dbReference type="AlphaFoldDB" id="A0A388KL47"/>
<dbReference type="Gramene" id="GBG70774">
    <property type="protein sequence ID" value="GBG70774"/>
    <property type="gene ID" value="CBR_g8072"/>
</dbReference>
<evidence type="ECO:0000256" key="1">
    <source>
        <dbReference type="SAM" id="MobiDB-lite"/>
    </source>
</evidence>
<evidence type="ECO:0000313" key="3">
    <source>
        <dbReference type="Proteomes" id="UP000265515"/>
    </source>
</evidence>
<feature type="region of interest" description="Disordered" evidence="1">
    <location>
        <begin position="1"/>
        <end position="43"/>
    </location>
</feature>